<dbReference type="AlphaFoldDB" id="A0A1H7M9H6"/>
<reference evidence="2" key="1">
    <citation type="submission" date="2016-10" db="EMBL/GenBank/DDBJ databases">
        <authorList>
            <person name="Varghese N."/>
            <person name="Submissions S."/>
        </authorList>
    </citation>
    <scope>NUCLEOTIDE SEQUENCE [LARGE SCALE GENOMIC DNA]</scope>
    <source>
        <strain evidence="2">CGMCC 1.9127</strain>
    </source>
</reference>
<evidence type="ECO:0000313" key="1">
    <source>
        <dbReference type="EMBL" id="SEL07906.1"/>
    </source>
</evidence>
<organism evidence="1 2">
    <name type="scientific">Colwellia chukchiensis</name>
    <dbReference type="NCBI Taxonomy" id="641665"/>
    <lineage>
        <taxon>Bacteria</taxon>
        <taxon>Pseudomonadati</taxon>
        <taxon>Pseudomonadota</taxon>
        <taxon>Gammaproteobacteria</taxon>
        <taxon>Alteromonadales</taxon>
        <taxon>Colwelliaceae</taxon>
        <taxon>Colwellia</taxon>
    </lineage>
</organism>
<sequence>MLISHFTNRRDDNIVAALIKISALARLGGLVILSRCLGAASCQ</sequence>
<gene>
    <name evidence="1" type="ORF">SAMN05216262_105154</name>
</gene>
<dbReference type="EMBL" id="FOBI01000005">
    <property type="protein sequence ID" value="SEL07906.1"/>
    <property type="molecule type" value="Genomic_DNA"/>
</dbReference>
<evidence type="ECO:0000313" key="2">
    <source>
        <dbReference type="Proteomes" id="UP000199297"/>
    </source>
</evidence>
<proteinExistence type="predicted"/>
<protein>
    <submittedName>
        <fullName evidence="1">Uncharacterized protein</fullName>
    </submittedName>
</protein>
<keyword evidence="2" id="KW-1185">Reference proteome</keyword>
<name>A0A1H7M9H6_9GAMM</name>
<dbReference type="Proteomes" id="UP000199297">
    <property type="component" value="Unassembled WGS sequence"/>
</dbReference>
<accession>A0A1H7M9H6</accession>